<protein>
    <submittedName>
        <fullName evidence="2">Uncharacterized protein</fullName>
    </submittedName>
</protein>
<dbReference type="AlphaFoldDB" id="A0AAN6X6G5"/>
<dbReference type="EMBL" id="MU864071">
    <property type="protein sequence ID" value="KAK4194323.1"/>
    <property type="molecule type" value="Genomic_DNA"/>
</dbReference>
<evidence type="ECO:0000313" key="2">
    <source>
        <dbReference type="EMBL" id="KAK4194323.1"/>
    </source>
</evidence>
<evidence type="ECO:0000313" key="3">
    <source>
        <dbReference type="Proteomes" id="UP001303160"/>
    </source>
</evidence>
<name>A0AAN6X6G5_9PEZI</name>
<reference evidence="2" key="1">
    <citation type="journal article" date="2023" name="Mol. Phylogenet. Evol.">
        <title>Genome-scale phylogeny and comparative genomics of the fungal order Sordariales.</title>
        <authorList>
            <person name="Hensen N."/>
            <person name="Bonometti L."/>
            <person name="Westerberg I."/>
            <person name="Brannstrom I.O."/>
            <person name="Guillou S."/>
            <person name="Cros-Aarteil S."/>
            <person name="Calhoun S."/>
            <person name="Haridas S."/>
            <person name="Kuo A."/>
            <person name="Mondo S."/>
            <person name="Pangilinan J."/>
            <person name="Riley R."/>
            <person name="LaButti K."/>
            <person name="Andreopoulos B."/>
            <person name="Lipzen A."/>
            <person name="Chen C."/>
            <person name="Yan M."/>
            <person name="Daum C."/>
            <person name="Ng V."/>
            <person name="Clum A."/>
            <person name="Steindorff A."/>
            <person name="Ohm R.A."/>
            <person name="Martin F."/>
            <person name="Silar P."/>
            <person name="Natvig D.O."/>
            <person name="Lalanne C."/>
            <person name="Gautier V."/>
            <person name="Ament-Velasquez S.L."/>
            <person name="Kruys A."/>
            <person name="Hutchinson M.I."/>
            <person name="Powell A.J."/>
            <person name="Barry K."/>
            <person name="Miller A.N."/>
            <person name="Grigoriev I.V."/>
            <person name="Debuchy R."/>
            <person name="Gladieux P."/>
            <person name="Hiltunen Thoren M."/>
            <person name="Johannesson H."/>
        </authorList>
    </citation>
    <scope>NUCLEOTIDE SEQUENCE</scope>
    <source>
        <strain evidence="2">CBS 315.58</strain>
    </source>
</reference>
<organism evidence="2 3">
    <name type="scientific">Triangularia verruculosa</name>
    <dbReference type="NCBI Taxonomy" id="2587418"/>
    <lineage>
        <taxon>Eukaryota</taxon>
        <taxon>Fungi</taxon>
        <taxon>Dikarya</taxon>
        <taxon>Ascomycota</taxon>
        <taxon>Pezizomycotina</taxon>
        <taxon>Sordariomycetes</taxon>
        <taxon>Sordariomycetidae</taxon>
        <taxon>Sordariales</taxon>
        <taxon>Podosporaceae</taxon>
        <taxon>Triangularia</taxon>
    </lineage>
</organism>
<comment type="caution">
    <text evidence="2">The sequence shown here is derived from an EMBL/GenBank/DDBJ whole genome shotgun (WGS) entry which is preliminary data.</text>
</comment>
<gene>
    <name evidence="2" type="ORF">QBC40DRAFT_270200</name>
</gene>
<feature type="compositionally biased region" description="Basic and acidic residues" evidence="1">
    <location>
        <begin position="17"/>
        <end position="37"/>
    </location>
</feature>
<proteinExistence type="predicted"/>
<feature type="region of interest" description="Disordered" evidence="1">
    <location>
        <begin position="14"/>
        <end position="37"/>
    </location>
</feature>
<evidence type="ECO:0000256" key="1">
    <source>
        <dbReference type="SAM" id="MobiDB-lite"/>
    </source>
</evidence>
<accession>A0AAN6X6G5</accession>
<reference evidence="2" key="2">
    <citation type="submission" date="2023-05" db="EMBL/GenBank/DDBJ databases">
        <authorList>
            <consortium name="Lawrence Berkeley National Laboratory"/>
            <person name="Steindorff A."/>
            <person name="Hensen N."/>
            <person name="Bonometti L."/>
            <person name="Westerberg I."/>
            <person name="Brannstrom I.O."/>
            <person name="Guillou S."/>
            <person name="Cros-Aarteil S."/>
            <person name="Calhoun S."/>
            <person name="Haridas S."/>
            <person name="Kuo A."/>
            <person name="Mondo S."/>
            <person name="Pangilinan J."/>
            <person name="Riley R."/>
            <person name="Labutti K."/>
            <person name="Andreopoulos B."/>
            <person name="Lipzen A."/>
            <person name="Chen C."/>
            <person name="Yanf M."/>
            <person name="Daum C."/>
            <person name="Ng V."/>
            <person name="Clum A."/>
            <person name="Ohm R."/>
            <person name="Martin F."/>
            <person name="Silar P."/>
            <person name="Natvig D."/>
            <person name="Lalanne C."/>
            <person name="Gautier V."/>
            <person name="Ament-Velasquez S.L."/>
            <person name="Kruys A."/>
            <person name="Hutchinson M.I."/>
            <person name="Powell A.J."/>
            <person name="Barry K."/>
            <person name="Miller A.N."/>
            <person name="Grigoriev I.V."/>
            <person name="Debuchy R."/>
            <person name="Gladieux P."/>
            <person name="Thoren M.H."/>
            <person name="Johannesson H."/>
        </authorList>
    </citation>
    <scope>NUCLEOTIDE SEQUENCE</scope>
    <source>
        <strain evidence="2">CBS 315.58</strain>
    </source>
</reference>
<dbReference type="Proteomes" id="UP001303160">
    <property type="component" value="Unassembled WGS sequence"/>
</dbReference>
<keyword evidence="3" id="KW-1185">Reference proteome</keyword>
<sequence length="184" mass="21500">MFSQASQSFVLPVRQKARVEDDASRRQNDHKMKKHDDRHRDLLNITMRFRHLPRSVPVSEERLDQLLQTLLGIAFLDVVFLFKLCHAQLGYTGVDLRRRVIEQLARFRSHDARDGNVVLQMYFEVAYLMVAQLGKVDGEGVEAVRKDAERRFLGCEIYNVLTPAQRHSLAWACREWSMEDLDET</sequence>